<evidence type="ECO:0000313" key="2">
    <source>
        <dbReference type="EMBL" id="PXX53805.1"/>
    </source>
</evidence>
<name>A0A2V3Y729_9FIRM</name>
<evidence type="ECO:0000313" key="3">
    <source>
        <dbReference type="Proteomes" id="UP000248057"/>
    </source>
</evidence>
<dbReference type="Pfam" id="PF08011">
    <property type="entry name" value="PDDEXK_9"/>
    <property type="match status" value="1"/>
</dbReference>
<accession>A0A2V3Y729</accession>
<dbReference type="Proteomes" id="UP000248057">
    <property type="component" value="Unassembled WGS sequence"/>
</dbReference>
<dbReference type="PANTHER" id="PTHR34825">
    <property type="entry name" value="CONSERVED PROTEIN, WITH A WEAK D-GALACTARATE DEHYDRATASE/ALTRONATE HYDROLASE DOMAIN"/>
    <property type="match status" value="1"/>
</dbReference>
<dbReference type="RefSeq" id="WP_243005052.1">
    <property type="nucleotide sequence ID" value="NZ_QJKD01000005.1"/>
</dbReference>
<evidence type="ECO:0000259" key="1">
    <source>
        <dbReference type="Pfam" id="PF09820"/>
    </source>
</evidence>
<dbReference type="PANTHER" id="PTHR34825:SF1">
    <property type="entry name" value="AAA-ATPASE-LIKE DOMAIN-CONTAINING PROTEIN"/>
    <property type="match status" value="1"/>
</dbReference>
<feature type="domain" description="AAA-ATPase-like" evidence="1">
    <location>
        <begin position="6"/>
        <end position="235"/>
    </location>
</feature>
<protein>
    <submittedName>
        <fullName evidence="2">PD-(D/E)XK nuclease superfamily protein</fullName>
    </submittedName>
</protein>
<dbReference type="EMBL" id="QJKD01000005">
    <property type="protein sequence ID" value="PXX53805.1"/>
    <property type="molecule type" value="Genomic_DNA"/>
</dbReference>
<dbReference type="Pfam" id="PF09820">
    <property type="entry name" value="AAA-ATPase_like"/>
    <property type="match status" value="1"/>
</dbReference>
<dbReference type="InterPro" id="IPR012547">
    <property type="entry name" value="PDDEXK_9"/>
</dbReference>
<reference evidence="2 3" key="1">
    <citation type="submission" date="2018-05" db="EMBL/GenBank/DDBJ databases">
        <title>Genomic Encyclopedia of Type Strains, Phase IV (KMG-IV): sequencing the most valuable type-strain genomes for metagenomic binning, comparative biology and taxonomic classification.</title>
        <authorList>
            <person name="Goeker M."/>
        </authorList>
    </citation>
    <scope>NUCLEOTIDE SEQUENCE [LARGE SCALE GENOMIC DNA]</scope>
    <source>
        <strain evidence="2 3">DSM 24995</strain>
    </source>
</reference>
<keyword evidence="3" id="KW-1185">Reference proteome</keyword>
<proteinExistence type="predicted"/>
<dbReference type="GeneID" id="86061684"/>
<dbReference type="InterPro" id="IPR018631">
    <property type="entry name" value="AAA-ATPase-like_dom"/>
</dbReference>
<dbReference type="AlphaFoldDB" id="A0A2V3Y729"/>
<sequence>MIRPLPVGIDDFEEIITKGYYYVDKTLFIRDLLDKKGKVNLFTRPRRFGKTLTLSMIRYFFEDTGTEAANKGNRTLFNGLKIRKQGELYTQEMCGYPVISLSLKSSKQPDWELAYGCLKEEIGREYLRHRDVTDSLDTAEQQRRFEDIMNLRGSRQDFITSIRFLSDCLYLHWKKKVIILIDEYDVPLENSYFSGFYNEMAGFIRSIFESALKTNPYLEFAVVTGCLRITKESIFTGLNNLEMISILNPAYDEYFGFTQEEVNEMLQFYGLSEKRDRIREWYDGYLFGNTEVYNPWSVMNDVKMMTTDVNALPSPYWANTSSNSIVHNLVENADTSVKSELEDLLAGGTIEKQVHEDITYDSVYDSEDNLWNFLFFTGYLKLVSRRLEQEKQYITMGIPNLEVKYIYSNTIENWFRVKIKSRDLSVLYQAMQDGNVEVFERELSRLLKESISYMDAKEAFYHGFLLGVLSNMSDYIVKSNRESGNGRLDITAKSLDDSKSPIIIELKAAETFQEMEAACDRAVMQIEEKEYDSWALEEGYTEALDYGIAFFRKRCKVKLKRHRF</sequence>
<organism evidence="2 3">
    <name type="scientific">Hungatella effluvii</name>
    <dbReference type="NCBI Taxonomy" id="1096246"/>
    <lineage>
        <taxon>Bacteria</taxon>
        <taxon>Bacillati</taxon>
        <taxon>Bacillota</taxon>
        <taxon>Clostridia</taxon>
        <taxon>Lachnospirales</taxon>
        <taxon>Lachnospiraceae</taxon>
        <taxon>Hungatella</taxon>
    </lineage>
</organism>
<comment type="caution">
    <text evidence="2">The sequence shown here is derived from an EMBL/GenBank/DDBJ whole genome shotgun (WGS) entry which is preliminary data.</text>
</comment>
<gene>
    <name evidence="2" type="ORF">DFR60_105294</name>
</gene>